<protein>
    <submittedName>
        <fullName evidence="2">Uncharacterized protein</fullName>
    </submittedName>
</protein>
<keyword evidence="3" id="KW-1185">Reference proteome</keyword>
<comment type="caution">
    <text evidence="2">The sequence shown here is derived from an EMBL/GenBank/DDBJ whole genome shotgun (WGS) entry which is preliminary data.</text>
</comment>
<keyword evidence="1" id="KW-1133">Transmembrane helix</keyword>
<accession>W9G9K7</accession>
<keyword evidence="1" id="KW-0472">Membrane</keyword>
<dbReference type="AlphaFoldDB" id="W9G9K7"/>
<sequence length="59" mass="6435">MHVTGCVLLLMPTSHIVYLTLLVPIVWDRLARVLAGGARRADVLLLGAAGVWWALAMRP</sequence>
<evidence type="ECO:0000256" key="1">
    <source>
        <dbReference type="SAM" id="Phobius"/>
    </source>
</evidence>
<dbReference type="RefSeq" id="WP_034804482.1">
    <property type="nucleotide sequence ID" value="NZ_AWSA01000016.1"/>
</dbReference>
<gene>
    <name evidence="2" type="ORF">N865_12615</name>
</gene>
<organism evidence="2 3">
    <name type="scientific">Intrasporangium oryzae NRRL B-24470</name>
    <dbReference type="NCBI Taxonomy" id="1386089"/>
    <lineage>
        <taxon>Bacteria</taxon>
        <taxon>Bacillati</taxon>
        <taxon>Actinomycetota</taxon>
        <taxon>Actinomycetes</taxon>
        <taxon>Micrococcales</taxon>
        <taxon>Intrasporangiaceae</taxon>
        <taxon>Intrasporangium</taxon>
    </lineage>
</organism>
<name>W9G9K7_9MICO</name>
<evidence type="ECO:0000313" key="3">
    <source>
        <dbReference type="Proteomes" id="UP000019489"/>
    </source>
</evidence>
<dbReference type="Proteomes" id="UP000019489">
    <property type="component" value="Unassembled WGS sequence"/>
</dbReference>
<keyword evidence="1" id="KW-0812">Transmembrane</keyword>
<evidence type="ECO:0000313" key="2">
    <source>
        <dbReference type="EMBL" id="EWT01932.1"/>
    </source>
</evidence>
<proteinExistence type="predicted"/>
<feature type="transmembrane region" description="Helical" evidence="1">
    <location>
        <begin position="33"/>
        <end position="55"/>
    </location>
</feature>
<dbReference type="EMBL" id="AWSA01000016">
    <property type="protein sequence ID" value="EWT01932.1"/>
    <property type="molecule type" value="Genomic_DNA"/>
</dbReference>
<feature type="transmembrane region" description="Helical" evidence="1">
    <location>
        <begin position="7"/>
        <end position="27"/>
    </location>
</feature>
<dbReference type="STRING" id="1386089.N865_12615"/>
<reference evidence="2 3" key="1">
    <citation type="submission" date="2013-08" db="EMBL/GenBank/DDBJ databases">
        <title>Intrasporangium oryzae NRRL B-24470.</title>
        <authorList>
            <person name="Liu H."/>
            <person name="Wang G."/>
        </authorList>
    </citation>
    <scope>NUCLEOTIDE SEQUENCE [LARGE SCALE GENOMIC DNA]</scope>
    <source>
        <strain evidence="2 3">NRRL B-24470</strain>
    </source>
</reference>